<dbReference type="RefSeq" id="XP_025398760.1">
    <property type="nucleotide sequence ID" value="XM_025540350.1"/>
</dbReference>
<dbReference type="GO" id="GO:0016020">
    <property type="term" value="C:membrane"/>
    <property type="evidence" value="ECO:0007669"/>
    <property type="project" value="UniProtKB-SubCell"/>
</dbReference>
<feature type="transmembrane region" description="Helical" evidence="6">
    <location>
        <begin position="220"/>
        <end position="240"/>
    </location>
</feature>
<dbReference type="InterPro" id="IPR049326">
    <property type="entry name" value="Rhodopsin_dom_fungi"/>
</dbReference>
<feature type="transmembrane region" description="Helical" evidence="6">
    <location>
        <begin position="252"/>
        <end position="273"/>
    </location>
</feature>
<sequence length="391" mass="42982">METARDIVERRTQLSRDAKDVAIVLSISLFLATLAMGFRLWVSRTRKQMLQASEYMALGSLILLYSYAVTTYLILTIGHGGYPASLTPDWRVSFAQKCIYYLKMADPVGLGLVKCSILMVLLRVFAASSKATRLTIQAILILCVCWSLMAPLVVLLDCLPLQYNWSLQHSAGHCINRNAAFSAISSIDAATNAAIILIPLSQAAGVKISRPEKLVLSGSLIMGLFIFAVAVIRTVAIARADYVRMHETGKMLPIWMTVEWAVAIIVASVPGLWPLVDCIAFRDPFRSADNELCERPAYDLSSHLLGRLRAPTLADCARTFTPTKGAAIETGSVHSSQSIIRGMGTTWAEASVQAQRPGSFLSLEPGEVRVQTEWSVERTSFVRTVQEKIDR</sequence>
<evidence type="ECO:0000256" key="4">
    <source>
        <dbReference type="ARBA" id="ARBA00023136"/>
    </source>
</evidence>
<reference evidence="8 9" key="1">
    <citation type="submission" date="2016-12" db="EMBL/GenBank/DDBJ databases">
        <title>The genomes of Aspergillus section Nigri reveals drivers in fungal speciation.</title>
        <authorList>
            <consortium name="DOE Joint Genome Institute"/>
            <person name="Vesth T.C."/>
            <person name="Nybo J."/>
            <person name="Theobald S."/>
            <person name="Brandl J."/>
            <person name="Frisvad J.C."/>
            <person name="Nielsen K.F."/>
            <person name="Lyhne E.K."/>
            <person name="Kogle M.E."/>
            <person name="Kuo A."/>
            <person name="Riley R."/>
            <person name="Clum A."/>
            <person name="Nolan M."/>
            <person name="Lipzen A."/>
            <person name="Salamov A."/>
            <person name="Henrissat B."/>
            <person name="Wiebenga A."/>
            <person name="De Vries R.P."/>
            <person name="Grigoriev I.V."/>
            <person name="Mortensen U.H."/>
            <person name="Andersen M.R."/>
            <person name="Baker S.E."/>
        </authorList>
    </citation>
    <scope>NUCLEOTIDE SEQUENCE [LARGE SCALE GENOMIC DNA]</scope>
    <source>
        <strain evidence="8 9">CBS 117.55</strain>
    </source>
</reference>
<comment type="similarity">
    <text evidence="5">Belongs to the SAT4 family.</text>
</comment>
<evidence type="ECO:0000256" key="3">
    <source>
        <dbReference type="ARBA" id="ARBA00022989"/>
    </source>
</evidence>
<name>A0A317W3A7_9EURO</name>
<dbReference type="STRING" id="1448321.A0A317W3A7"/>
<comment type="caution">
    <text evidence="8">The sequence shown here is derived from an EMBL/GenBank/DDBJ whole genome shotgun (WGS) entry which is preliminary data.</text>
</comment>
<evidence type="ECO:0000259" key="7">
    <source>
        <dbReference type="Pfam" id="PF20684"/>
    </source>
</evidence>
<keyword evidence="4 6" id="KW-0472">Membrane</keyword>
<evidence type="ECO:0000256" key="5">
    <source>
        <dbReference type="ARBA" id="ARBA00038359"/>
    </source>
</evidence>
<dbReference type="Proteomes" id="UP000247233">
    <property type="component" value="Unassembled WGS sequence"/>
</dbReference>
<comment type="subcellular location">
    <subcellularLocation>
        <location evidence="1">Membrane</location>
        <topology evidence="1">Multi-pass membrane protein</topology>
    </subcellularLocation>
</comment>
<dbReference type="InterPro" id="IPR052337">
    <property type="entry name" value="SAT4-like"/>
</dbReference>
<keyword evidence="2 6" id="KW-0812">Transmembrane</keyword>
<gene>
    <name evidence="8" type="ORF">BO70DRAFT_316483</name>
</gene>
<dbReference type="Pfam" id="PF20684">
    <property type="entry name" value="Fung_rhodopsin"/>
    <property type="match status" value="1"/>
</dbReference>
<dbReference type="AlphaFoldDB" id="A0A317W3A7"/>
<dbReference type="PANTHER" id="PTHR33048">
    <property type="entry name" value="PTH11-LIKE INTEGRAL MEMBRANE PROTEIN (AFU_ORTHOLOGUE AFUA_5G11245)"/>
    <property type="match status" value="1"/>
</dbReference>
<evidence type="ECO:0000256" key="6">
    <source>
        <dbReference type="SAM" id="Phobius"/>
    </source>
</evidence>
<dbReference type="PANTHER" id="PTHR33048:SF47">
    <property type="entry name" value="INTEGRAL MEMBRANE PROTEIN-RELATED"/>
    <property type="match status" value="1"/>
</dbReference>
<evidence type="ECO:0000256" key="1">
    <source>
        <dbReference type="ARBA" id="ARBA00004141"/>
    </source>
</evidence>
<feature type="domain" description="Rhodopsin" evidence="7">
    <location>
        <begin position="38"/>
        <end position="276"/>
    </location>
</feature>
<organism evidence="8 9">
    <name type="scientific">Aspergillus heteromorphus CBS 117.55</name>
    <dbReference type="NCBI Taxonomy" id="1448321"/>
    <lineage>
        <taxon>Eukaryota</taxon>
        <taxon>Fungi</taxon>
        <taxon>Dikarya</taxon>
        <taxon>Ascomycota</taxon>
        <taxon>Pezizomycotina</taxon>
        <taxon>Eurotiomycetes</taxon>
        <taxon>Eurotiomycetidae</taxon>
        <taxon>Eurotiales</taxon>
        <taxon>Aspergillaceae</taxon>
        <taxon>Aspergillus</taxon>
        <taxon>Aspergillus subgen. Circumdati</taxon>
    </lineage>
</organism>
<evidence type="ECO:0000256" key="2">
    <source>
        <dbReference type="ARBA" id="ARBA00022692"/>
    </source>
</evidence>
<dbReference type="EMBL" id="MSFL01000015">
    <property type="protein sequence ID" value="PWY79737.1"/>
    <property type="molecule type" value="Genomic_DNA"/>
</dbReference>
<dbReference type="OrthoDB" id="269227at2759"/>
<feature type="transmembrane region" description="Helical" evidence="6">
    <location>
        <begin position="138"/>
        <end position="156"/>
    </location>
</feature>
<feature type="transmembrane region" description="Helical" evidence="6">
    <location>
        <begin position="108"/>
        <end position="126"/>
    </location>
</feature>
<keyword evidence="9" id="KW-1185">Reference proteome</keyword>
<dbReference type="GeneID" id="37062587"/>
<accession>A0A317W3A7</accession>
<evidence type="ECO:0000313" key="9">
    <source>
        <dbReference type="Proteomes" id="UP000247233"/>
    </source>
</evidence>
<keyword evidence="3 6" id="KW-1133">Transmembrane helix</keyword>
<protein>
    <recommendedName>
        <fullName evidence="7">Rhodopsin domain-containing protein</fullName>
    </recommendedName>
</protein>
<feature type="transmembrane region" description="Helical" evidence="6">
    <location>
        <begin position="54"/>
        <end position="75"/>
    </location>
</feature>
<evidence type="ECO:0000313" key="8">
    <source>
        <dbReference type="EMBL" id="PWY79737.1"/>
    </source>
</evidence>
<dbReference type="VEuPathDB" id="FungiDB:BO70DRAFT_316483"/>
<proteinExistence type="inferred from homology"/>
<feature type="transmembrane region" description="Helical" evidence="6">
    <location>
        <begin position="21"/>
        <end position="42"/>
    </location>
</feature>